<proteinExistence type="inferred from homology"/>
<dbReference type="PANTHER" id="PTHR47359">
    <property type="entry name" value="PEPTIDOGLYCAN DL-ENDOPEPTIDASE CWLO"/>
    <property type="match status" value="1"/>
</dbReference>
<evidence type="ECO:0000313" key="9">
    <source>
        <dbReference type="EMBL" id="MDK4327117.1"/>
    </source>
</evidence>
<dbReference type="InterPro" id="IPR038765">
    <property type="entry name" value="Papain-like_cys_pep_sf"/>
</dbReference>
<feature type="coiled-coil region" evidence="5">
    <location>
        <begin position="147"/>
        <end position="209"/>
    </location>
</feature>
<evidence type="ECO:0000313" key="8">
    <source>
        <dbReference type="EMBL" id="MDK4301244.1"/>
    </source>
</evidence>
<evidence type="ECO:0000256" key="2">
    <source>
        <dbReference type="ARBA" id="ARBA00022670"/>
    </source>
</evidence>
<keyword evidence="3" id="KW-0378">Hydrolase</keyword>
<dbReference type="EMBL" id="JASNVP010000018">
    <property type="protein sequence ID" value="MDK4327117.1"/>
    <property type="molecule type" value="Genomic_DNA"/>
</dbReference>
<dbReference type="Proteomes" id="UP001226160">
    <property type="component" value="Unassembled WGS sequence"/>
</dbReference>
<dbReference type="PROSITE" id="PS51935">
    <property type="entry name" value="NLPC_P60"/>
    <property type="match status" value="1"/>
</dbReference>
<feature type="chain" id="PRO_5042902654" evidence="6">
    <location>
        <begin position="36"/>
        <end position="345"/>
    </location>
</feature>
<feature type="signal peptide" evidence="6">
    <location>
        <begin position="1"/>
        <end position="35"/>
    </location>
</feature>
<dbReference type="Gene3D" id="3.90.1720.10">
    <property type="entry name" value="endopeptidase domain like (from Nostoc punctiforme)"/>
    <property type="match status" value="1"/>
</dbReference>
<dbReference type="GO" id="GO:0008234">
    <property type="term" value="F:cysteine-type peptidase activity"/>
    <property type="evidence" value="ECO:0007669"/>
    <property type="project" value="UniProtKB-KW"/>
</dbReference>
<evidence type="ECO:0000313" key="10">
    <source>
        <dbReference type="Proteomes" id="UP001226160"/>
    </source>
</evidence>
<organism evidence="9 10">
    <name type="scientific">Corynebacterium propinquum</name>
    <dbReference type="NCBI Taxonomy" id="43769"/>
    <lineage>
        <taxon>Bacteria</taxon>
        <taxon>Bacillati</taxon>
        <taxon>Actinomycetota</taxon>
        <taxon>Actinomycetes</taxon>
        <taxon>Mycobacteriales</taxon>
        <taxon>Corynebacteriaceae</taxon>
        <taxon>Corynebacterium</taxon>
    </lineage>
</organism>
<dbReference type="EMBL" id="JASNVK010000014">
    <property type="protein sequence ID" value="MDK4301244.1"/>
    <property type="molecule type" value="Genomic_DNA"/>
</dbReference>
<evidence type="ECO:0000256" key="4">
    <source>
        <dbReference type="ARBA" id="ARBA00022807"/>
    </source>
</evidence>
<keyword evidence="5" id="KW-0175">Coiled coil</keyword>
<keyword evidence="2" id="KW-0645">Protease</keyword>
<dbReference type="InterPro" id="IPR051794">
    <property type="entry name" value="PG_Endopeptidase_C40"/>
</dbReference>
<evidence type="ECO:0000256" key="1">
    <source>
        <dbReference type="ARBA" id="ARBA00007074"/>
    </source>
</evidence>
<dbReference type="GO" id="GO:0006508">
    <property type="term" value="P:proteolysis"/>
    <property type="evidence" value="ECO:0007669"/>
    <property type="project" value="UniProtKB-KW"/>
</dbReference>
<protein>
    <submittedName>
        <fullName evidence="9">NlpC/P60 family protein</fullName>
    </submittedName>
</protein>
<evidence type="ECO:0000256" key="6">
    <source>
        <dbReference type="SAM" id="SignalP"/>
    </source>
</evidence>
<name>A0AAP4BVU3_9CORY</name>
<comment type="similarity">
    <text evidence="1">Belongs to the peptidase C40 family.</text>
</comment>
<dbReference type="Proteomes" id="UP001243856">
    <property type="component" value="Unassembled WGS sequence"/>
</dbReference>
<accession>A0AAP4BVU3</accession>
<dbReference type="Pfam" id="PF00877">
    <property type="entry name" value="NLPC_P60"/>
    <property type="match status" value="1"/>
</dbReference>
<comment type="caution">
    <text evidence="9">The sequence shown here is derived from an EMBL/GenBank/DDBJ whole genome shotgun (WGS) entry which is preliminary data.</text>
</comment>
<dbReference type="RefSeq" id="WP_239212136.1">
    <property type="nucleotide sequence ID" value="NZ_CP091865.1"/>
</dbReference>
<dbReference type="InterPro" id="IPR006311">
    <property type="entry name" value="TAT_signal"/>
</dbReference>
<gene>
    <name evidence="8" type="ORF">QPX45_08340</name>
    <name evidence="9" type="ORF">QPX54_11465</name>
</gene>
<evidence type="ECO:0000259" key="7">
    <source>
        <dbReference type="PROSITE" id="PS51935"/>
    </source>
</evidence>
<dbReference type="PROSITE" id="PS51318">
    <property type="entry name" value="TAT"/>
    <property type="match status" value="1"/>
</dbReference>
<dbReference type="SUPFAM" id="SSF54001">
    <property type="entry name" value="Cysteine proteinases"/>
    <property type="match status" value="1"/>
</dbReference>
<dbReference type="AlphaFoldDB" id="A0AAP4BVU3"/>
<keyword evidence="11" id="KW-1185">Reference proteome</keyword>
<keyword evidence="4" id="KW-0788">Thiol protease</keyword>
<dbReference type="PANTHER" id="PTHR47359:SF3">
    <property type="entry name" value="NLP_P60 DOMAIN-CONTAINING PROTEIN-RELATED"/>
    <property type="match status" value="1"/>
</dbReference>
<evidence type="ECO:0000256" key="3">
    <source>
        <dbReference type="ARBA" id="ARBA00022801"/>
    </source>
</evidence>
<dbReference type="InterPro" id="IPR000064">
    <property type="entry name" value="NLP_P60_dom"/>
</dbReference>
<reference evidence="9 11" key="1">
    <citation type="submission" date="2023-05" db="EMBL/GenBank/DDBJ databases">
        <title>Metabolic capabilities are highly conserved among human nasal-associated Corynebacterium species in pangenomic analyses.</title>
        <authorList>
            <person name="Tran T.H."/>
            <person name="Roberts A.Q."/>
            <person name="Escapa I.F."/>
            <person name="Gao W."/>
            <person name="Conlan S."/>
            <person name="Kong H."/>
            <person name="Segre J.A."/>
            <person name="Kelly M.S."/>
            <person name="Lemon K.P."/>
        </authorList>
    </citation>
    <scope>NUCLEOTIDE SEQUENCE</scope>
    <source>
        <strain evidence="9">KPL2654</strain>
        <strain evidence="8 11">KPL2811</strain>
    </source>
</reference>
<evidence type="ECO:0000256" key="5">
    <source>
        <dbReference type="SAM" id="Coils"/>
    </source>
</evidence>
<sequence>MISSAFRSRQRFLAIATASALIVGGGAFSAPFASADDIEIVKHDIETKGFELSRKHEELKNLEGVLEERSSRVAQLDSLSADAAAKAAQAADARQALQQTVDRIAQAKQTGTSIDDASAVLASGSPQEMIDRQAFLNSLSRGATDEIQRLQDEVKTSARSASKANAKLQEAIFHKTDLEFQRGKLQEQRDALESEIAELEARVNALSDEERTALGGGGSVDLAAAGEALLSVAGSGASGAALTRLGMPYNWGAAGPDSFDCSGLMHWAYQQQGKSIPRTSQAQLSGGTPVSLNALQPGDIIGYYPGTTHVGMYIGDGKVVHASTYGVPVQVVPYDSMPITGASRY</sequence>
<evidence type="ECO:0000313" key="11">
    <source>
        <dbReference type="Proteomes" id="UP001243856"/>
    </source>
</evidence>
<keyword evidence="6" id="KW-0732">Signal</keyword>
<feature type="domain" description="NlpC/P60" evidence="7">
    <location>
        <begin position="231"/>
        <end position="345"/>
    </location>
</feature>